<keyword evidence="2" id="KW-1185">Reference proteome</keyword>
<evidence type="ECO:0000313" key="1">
    <source>
        <dbReference type="EMBL" id="OCC14636.1"/>
    </source>
</evidence>
<dbReference type="AlphaFoldDB" id="A0A1B9F3Y2"/>
<organism evidence="1 2">
    <name type="scientific">Dissulfuribacter thermophilus</name>
    <dbReference type="NCBI Taxonomy" id="1156395"/>
    <lineage>
        <taxon>Bacteria</taxon>
        <taxon>Pseudomonadati</taxon>
        <taxon>Thermodesulfobacteriota</taxon>
        <taxon>Dissulfuribacteria</taxon>
        <taxon>Dissulfuribacterales</taxon>
        <taxon>Dissulfuribacteraceae</taxon>
        <taxon>Dissulfuribacter</taxon>
    </lineage>
</organism>
<dbReference type="Proteomes" id="UP000093080">
    <property type="component" value="Unassembled WGS sequence"/>
</dbReference>
<sequence>MAACAKGISDDRLQDQGQLGAFIPIREIISGIVPEKTLVVVRGEFLGWQGCGRDSALLTRSDWALKDKTGCIMVTGRPPKGLSPMKASGEPIEVHGIVLKIKKGSSYGYVIKALRVVRCRD</sequence>
<evidence type="ECO:0000313" key="2">
    <source>
        <dbReference type="Proteomes" id="UP000093080"/>
    </source>
</evidence>
<reference evidence="1 2" key="1">
    <citation type="submission" date="2016-06" db="EMBL/GenBank/DDBJ databases">
        <title>Respiratory ammonification of nitrate coupled to the oxidation of elemental sulfur in deep-sea autotrophic thermophilic bacteria.</title>
        <authorList>
            <person name="Slobodkina G.B."/>
            <person name="Mardanov A.V."/>
            <person name="Ravin N.V."/>
            <person name="Frolova A.A."/>
            <person name="Viryasiv M.B."/>
            <person name="Chernyh N.A."/>
            <person name="Bonch-Osmolovskaya E.A."/>
            <person name="Slobodkin A.I."/>
        </authorList>
    </citation>
    <scope>NUCLEOTIDE SEQUENCE [LARGE SCALE GENOMIC DNA]</scope>
    <source>
        <strain evidence="1 2">S69</strain>
    </source>
</reference>
<name>A0A1B9F3Y2_9BACT</name>
<comment type="caution">
    <text evidence="1">The sequence shown here is derived from an EMBL/GenBank/DDBJ whole genome shotgun (WGS) entry which is preliminary data.</text>
</comment>
<accession>A0A1B9F3Y2</accession>
<protein>
    <submittedName>
        <fullName evidence="1">Uncharacterized protein</fullName>
    </submittedName>
</protein>
<proteinExistence type="predicted"/>
<dbReference type="EMBL" id="MAGO01000010">
    <property type="protein sequence ID" value="OCC14636.1"/>
    <property type="molecule type" value="Genomic_DNA"/>
</dbReference>
<gene>
    <name evidence="1" type="ORF">DBT_1951</name>
</gene>